<sequence>MEELVGTFFAVPKACLVHTTSTEEDVAPSNARPSSPIEDPRSDSTPGEESGKEPVLTHEQTPTSGTKVIATSPLHSSEGKEPVREQTPIFGTKADAPLPLHSSKGKESGKALTSGTTESSSDPALVREYREPSKEEKSVLKRISTMLESVSCIRQVESTGWQQDEAGETYFTGKVAHFCCTVCKEGNGKCNFAKGKATRVQSKSFSDHVNSEAHKRCEVVLENKSRKKRKLTEVATGAFSNWIGLGRFSAPAWKMANLFMMCVVMAYENVAFAFYEAWIQTQLCMHSAKECAGSAECFELFPECLAIDNILRKSYGFFKNSHKQRHNFQEKANEFDVKYKLPKRFHKVRWLSRGRCVERLIEVLVPFVAYLRDADEEFVKTFENFSTLFIIFAVCWK</sequence>
<protein>
    <submittedName>
        <fullName evidence="2">Uncharacterized protein</fullName>
    </submittedName>
</protein>
<feature type="compositionally biased region" description="Polar residues" evidence="1">
    <location>
        <begin position="111"/>
        <end position="122"/>
    </location>
</feature>
<dbReference type="Proteomes" id="UP001190700">
    <property type="component" value="Unassembled WGS sequence"/>
</dbReference>
<evidence type="ECO:0000313" key="2">
    <source>
        <dbReference type="EMBL" id="KAK3263387.1"/>
    </source>
</evidence>
<gene>
    <name evidence="2" type="ORF">CYMTET_27802</name>
</gene>
<proteinExistence type="predicted"/>
<reference evidence="2 3" key="1">
    <citation type="journal article" date="2015" name="Genome Biol. Evol.">
        <title>Comparative Genomics of a Bacterivorous Green Alga Reveals Evolutionary Causalities and Consequences of Phago-Mixotrophic Mode of Nutrition.</title>
        <authorList>
            <person name="Burns J.A."/>
            <person name="Paasch A."/>
            <person name="Narechania A."/>
            <person name="Kim E."/>
        </authorList>
    </citation>
    <scope>NUCLEOTIDE SEQUENCE [LARGE SCALE GENOMIC DNA]</scope>
    <source>
        <strain evidence="2 3">PLY_AMNH</strain>
    </source>
</reference>
<evidence type="ECO:0000313" key="3">
    <source>
        <dbReference type="Proteomes" id="UP001190700"/>
    </source>
</evidence>
<accession>A0AAE0KWK5</accession>
<dbReference type="AlphaFoldDB" id="A0AAE0KWK5"/>
<feature type="region of interest" description="Disordered" evidence="1">
    <location>
        <begin position="19"/>
        <end position="132"/>
    </location>
</feature>
<dbReference type="EMBL" id="LGRX02015485">
    <property type="protein sequence ID" value="KAK3263387.1"/>
    <property type="molecule type" value="Genomic_DNA"/>
</dbReference>
<organism evidence="2 3">
    <name type="scientific">Cymbomonas tetramitiformis</name>
    <dbReference type="NCBI Taxonomy" id="36881"/>
    <lineage>
        <taxon>Eukaryota</taxon>
        <taxon>Viridiplantae</taxon>
        <taxon>Chlorophyta</taxon>
        <taxon>Pyramimonadophyceae</taxon>
        <taxon>Pyramimonadales</taxon>
        <taxon>Pyramimonadaceae</taxon>
        <taxon>Cymbomonas</taxon>
    </lineage>
</organism>
<keyword evidence="3" id="KW-1185">Reference proteome</keyword>
<name>A0AAE0KWK5_9CHLO</name>
<evidence type="ECO:0000256" key="1">
    <source>
        <dbReference type="SAM" id="MobiDB-lite"/>
    </source>
</evidence>
<comment type="caution">
    <text evidence="2">The sequence shown here is derived from an EMBL/GenBank/DDBJ whole genome shotgun (WGS) entry which is preliminary data.</text>
</comment>